<evidence type="ECO:0000313" key="2">
    <source>
        <dbReference type="EMBL" id="CAI5742953.1"/>
    </source>
</evidence>
<feature type="signal peptide" evidence="1">
    <location>
        <begin position="1"/>
        <end position="30"/>
    </location>
</feature>
<dbReference type="AlphaFoldDB" id="A0AAV0V3T1"/>
<dbReference type="Proteomes" id="UP001162029">
    <property type="component" value="Unassembled WGS sequence"/>
</dbReference>
<feature type="chain" id="PRO_5043370548" description="RxLR effector protein" evidence="1">
    <location>
        <begin position="31"/>
        <end position="391"/>
    </location>
</feature>
<protein>
    <recommendedName>
        <fullName evidence="4">RxLR effector protein</fullName>
    </recommendedName>
</protein>
<comment type="caution">
    <text evidence="2">The sequence shown here is derived from an EMBL/GenBank/DDBJ whole genome shotgun (WGS) entry which is preliminary data.</text>
</comment>
<evidence type="ECO:0008006" key="4">
    <source>
        <dbReference type="Google" id="ProtNLM"/>
    </source>
</evidence>
<proteinExistence type="predicted"/>
<keyword evidence="3" id="KW-1185">Reference proteome</keyword>
<name>A0AAV0V3T1_9STRA</name>
<gene>
    <name evidence="2" type="ORF">PDE001_LOCUS8487</name>
</gene>
<organism evidence="2 3">
    <name type="scientific">Peronospora destructor</name>
    <dbReference type="NCBI Taxonomy" id="86335"/>
    <lineage>
        <taxon>Eukaryota</taxon>
        <taxon>Sar</taxon>
        <taxon>Stramenopiles</taxon>
        <taxon>Oomycota</taxon>
        <taxon>Peronosporomycetes</taxon>
        <taxon>Peronosporales</taxon>
        <taxon>Peronosporaceae</taxon>
        <taxon>Peronospora</taxon>
    </lineage>
</organism>
<sequence length="391" mass="45197">MPVKPNKASLAKTLSIIMLVVFSTMEMATAVGLPEDAQVSDTLHVDHTPLALRHKRYLRSAADVKSSGVKVRRLLAFDKLLAGLGKSTISYFEAKMLQHQLQQQTSSSVFTYLQLDKMEKNLFDSPKFRTWVAYVKVTTRTKEEAIAEMSRTLWAIFPENRMVKLLGGVEASHEFGDVAKRLREHQMGMWTRFGRTAEKAFTCLGLDKVSKNELIGSPEFTMWGAFMTKKHESYSDAFKCLTTRLEVEDLLRALTAIHDNNENFSFAQSLIFDYLWNLRNIKKVTPVQLYGDLKLANLPFPELSNVEQLKRPKVIVESLLKDPLNRMWFDYVYMWSFQNWHINENQVKRNLIQVFDKRVGTEISRGLQARKDFNKSKHRILKKFGELFKTV</sequence>
<keyword evidence="1" id="KW-0732">Signal</keyword>
<evidence type="ECO:0000313" key="3">
    <source>
        <dbReference type="Proteomes" id="UP001162029"/>
    </source>
</evidence>
<accession>A0AAV0V3T1</accession>
<dbReference type="EMBL" id="CANTFM010001807">
    <property type="protein sequence ID" value="CAI5742953.1"/>
    <property type="molecule type" value="Genomic_DNA"/>
</dbReference>
<reference evidence="2" key="1">
    <citation type="submission" date="2022-12" db="EMBL/GenBank/DDBJ databases">
        <authorList>
            <person name="Webb A."/>
        </authorList>
    </citation>
    <scope>NUCLEOTIDE SEQUENCE</scope>
    <source>
        <strain evidence="2">Pd1</strain>
    </source>
</reference>
<evidence type="ECO:0000256" key="1">
    <source>
        <dbReference type="SAM" id="SignalP"/>
    </source>
</evidence>